<dbReference type="GO" id="GO:0015421">
    <property type="term" value="F:ABC-type oligopeptide transporter activity"/>
    <property type="evidence" value="ECO:0007669"/>
    <property type="project" value="TreeGrafter"/>
</dbReference>
<dbReference type="PANTHER" id="PTHR43394">
    <property type="entry name" value="ATP-DEPENDENT PERMEASE MDL1, MITOCHONDRIAL"/>
    <property type="match status" value="1"/>
</dbReference>
<dbReference type="PROSITE" id="PS50929">
    <property type="entry name" value="ABC_TM1F"/>
    <property type="match status" value="1"/>
</dbReference>
<dbReference type="InterPro" id="IPR036640">
    <property type="entry name" value="ABC1_TM_sf"/>
</dbReference>
<evidence type="ECO:0000256" key="5">
    <source>
        <dbReference type="ARBA" id="ARBA00022741"/>
    </source>
</evidence>
<dbReference type="Gene3D" id="3.40.50.300">
    <property type="entry name" value="P-loop containing nucleotide triphosphate hydrolases"/>
    <property type="match status" value="1"/>
</dbReference>
<evidence type="ECO:0008006" key="14">
    <source>
        <dbReference type="Google" id="ProtNLM"/>
    </source>
</evidence>
<keyword evidence="3" id="KW-1003">Cell membrane</keyword>
<dbReference type="Pfam" id="PF00005">
    <property type="entry name" value="ABC_tran"/>
    <property type="match status" value="1"/>
</dbReference>
<organism evidence="12 13">
    <name type="scientific">Candidatus Edwardsbacteria bacterium GWF2_54_11</name>
    <dbReference type="NCBI Taxonomy" id="1817851"/>
    <lineage>
        <taxon>Bacteria</taxon>
        <taxon>Candidatus Edwardsiibacteriota</taxon>
    </lineage>
</organism>
<dbReference type="SUPFAM" id="SSF90123">
    <property type="entry name" value="ABC transporter transmembrane region"/>
    <property type="match status" value="1"/>
</dbReference>
<feature type="transmembrane region" description="Helical" evidence="9">
    <location>
        <begin position="32"/>
        <end position="52"/>
    </location>
</feature>
<evidence type="ECO:0000256" key="1">
    <source>
        <dbReference type="ARBA" id="ARBA00004651"/>
    </source>
</evidence>
<dbReference type="PROSITE" id="PS50893">
    <property type="entry name" value="ABC_TRANSPORTER_2"/>
    <property type="match status" value="1"/>
</dbReference>
<evidence type="ECO:0000313" key="13">
    <source>
        <dbReference type="Proteomes" id="UP000177230"/>
    </source>
</evidence>
<evidence type="ECO:0000256" key="8">
    <source>
        <dbReference type="ARBA" id="ARBA00023136"/>
    </source>
</evidence>
<dbReference type="Pfam" id="PF00664">
    <property type="entry name" value="ABC_membrane"/>
    <property type="match status" value="1"/>
</dbReference>
<accession>A0A1F5RES8</accession>
<dbReference type="Proteomes" id="UP000177230">
    <property type="component" value="Unassembled WGS sequence"/>
</dbReference>
<evidence type="ECO:0000256" key="4">
    <source>
        <dbReference type="ARBA" id="ARBA00022692"/>
    </source>
</evidence>
<evidence type="ECO:0000313" key="12">
    <source>
        <dbReference type="EMBL" id="OGF12888.1"/>
    </source>
</evidence>
<evidence type="ECO:0000259" key="10">
    <source>
        <dbReference type="PROSITE" id="PS50893"/>
    </source>
</evidence>
<evidence type="ECO:0000256" key="7">
    <source>
        <dbReference type="ARBA" id="ARBA00022989"/>
    </source>
</evidence>
<feature type="domain" description="ABC transmembrane type-1" evidence="11">
    <location>
        <begin position="33"/>
        <end position="316"/>
    </location>
</feature>
<feature type="domain" description="ABC transporter" evidence="10">
    <location>
        <begin position="349"/>
        <end position="589"/>
    </location>
</feature>
<dbReference type="SMART" id="SM00382">
    <property type="entry name" value="AAA"/>
    <property type="match status" value="1"/>
</dbReference>
<gene>
    <name evidence="12" type="ORF">A2024_11710</name>
</gene>
<comment type="subcellular location">
    <subcellularLocation>
        <location evidence="1">Cell membrane</location>
        <topology evidence="1">Multi-pass membrane protein</topology>
    </subcellularLocation>
</comment>
<evidence type="ECO:0000256" key="2">
    <source>
        <dbReference type="ARBA" id="ARBA00022448"/>
    </source>
</evidence>
<proteinExistence type="predicted"/>
<keyword evidence="8 9" id="KW-0472">Membrane</keyword>
<protein>
    <recommendedName>
        <fullName evidence="14">ABC transporter ATP-binding protein</fullName>
    </recommendedName>
</protein>
<keyword evidence="6" id="KW-0067">ATP-binding</keyword>
<dbReference type="InterPro" id="IPR027417">
    <property type="entry name" value="P-loop_NTPase"/>
</dbReference>
<dbReference type="InterPro" id="IPR003593">
    <property type="entry name" value="AAA+_ATPase"/>
</dbReference>
<dbReference type="PANTHER" id="PTHR43394:SF1">
    <property type="entry name" value="ATP-BINDING CASSETTE SUB-FAMILY B MEMBER 10, MITOCHONDRIAL"/>
    <property type="match status" value="1"/>
</dbReference>
<evidence type="ECO:0000256" key="3">
    <source>
        <dbReference type="ARBA" id="ARBA00022475"/>
    </source>
</evidence>
<dbReference type="InterPro" id="IPR011527">
    <property type="entry name" value="ABC1_TM_dom"/>
</dbReference>
<dbReference type="PROSITE" id="PS00211">
    <property type="entry name" value="ABC_TRANSPORTER_1"/>
    <property type="match status" value="1"/>
</dbReference>
<dbReference type="InterPro" id="IPR039421">
    <property type="entry name" value="Type_1_exporter"/>
</dbReference>
<keyword evidence="5" id="KW-0547">Nucleotide-binding</keyword>
<keyword evidence="7 9" id="KW-1133">Transmembrane helix</keyword>
<keyword evidence="4 9" id="KW-0812">Transmembrane</keyword>
<dbReference type="EMBL" id="MFFM01000028">
    <property type="protein sequence ID" value="OGF12888.1"/>
    <property type="molecule type" value="Genomic_DNA"/>
</dbReference>
<dbReference type="GO" id="GO:0005524">
    <property type="term" value="F:ATP binding"/>
    <property type="evidence" value="ECO:0007669"/>
    <property type="project" value="UniProtKB-KW"/>
</dbReference>
<keyword evidence="2" id="KW-0813">Transport</keyword>
<dbReference type="GO" id="GO:0005886">
    <property type="term" value="C:plasma membrane"/>
    <property type="evidence" value="ECO:0007669"/>
    <property type="project" value="UniProtKB-SubCell"/>
</dbReference>
<evidence type="ECO:0000256" key="9">
    <source>
        <dbReference type="SAM" id="Phobius"/>
    </source>
</evidence>
<dbReference type="SUPFAM" id="SSF52540">
    <property type="entry name" value="P-loop containing nucleoside triphosphate hydrolases"/>
    <property type="match status" value="1"/>
</dbReference>
<dbReference type="Gene3D" id="1.20.1560.10">
    <property type="entry name" value="ABC transporter type 1, transmembrane domain"/>
    <property type="match status" value="1"/>
</dbReference>
<dbReference type="GO" id="GO:0016887">
    <property type="term" value="F:ATP hydrolysis activity"/>
    <property type="evidence" value="ECO:0007669"/>
    <property type="project" value="InterPro"/>
</dbReference>
<feature type="transmembrane region" description="Helical" evidence="9">
    <location>
        <begin position="262"/>
        <end position="281"/>
    </location>
</feature>
<feature type="transmembrane region" description="Helical" evidence="9">
    <location>
        <begin position="173"/>
        <end position="191"/>
    </location>
</feature>
<dbReference type="AlphaFoldDB" id="A0A1F5RES8"/>
<name>A0A1F5RES8_9BACT</name>
<evidence type="ECO:0000259" key="11">
    <source>
        <dbReference type="PROSITE" id="PS50929"/>
    </source>
</evidence>
<feature type="transmembrane region" description="Helical" evidence="9">
    <location>
        <begin position="72"/>
        <end position="90"/>
    </location>
</feature>
<sequence length="599" mass="67064">MSNKIENKKDTGSLKLIFGWLYRYWKSHKLKLLVLLIMTLVYTALAISYPIFFKMVVDGLVNKLPAHQLNRYVLYLLLLGAGAALVNWILMSTRGWTNMNIEAEFRNNIFANLTRLGPSTLSSYRTGDVVTRLTDDLAEKLSWFTCSGLFRAVQGLVLLSFILIVMFRMNPTLAAFSLLPVPVVAGLFLFNERTFERRYLKLQNAISAVNDFLEACFSGIRVLKVYNRQEHQRLGFSRAMDHRIKAEVKSIQSEGLFNSSNIFIDQLGVLVVLLVGGHLVIKGSLTLGSFVAFNTYSLMLIEPLWNIGYFFVTAKRASVSYVRAHELETAMAEVGDPSSPREASFDRSIDFEKVSFGYGKSGKLQLKDISFRVDKGQKVALMGEVGCGKTTLVHLLLRLHDPTSGSVSIDDTDIKDFSLAGLRSIIGYAPQEALLFSDSILNNVIFHREEVDQERAVEAGRISQLEKEVKGFAKGYDTLIGQRGTSLSGGQKQRASLARAIVERLALGHPKILILDDITSALDGTTEALVWQELTEKLPKVTCFIISHRTSTIERADQILVLKDGRIVEQGSHQELMAQDGYYVTLREKEKLQENGNVK</sequence>
<comment type="caution">
    <text evidence="12">The sequence shown here is derived from an EMBL/GenBank/DDBJ whole genome shotgun (WGS) entry which is preliminary data.</text>
</comment>
<dbReference type="InterPro" id="IPR003439">
    <property type="entry name" value="ABC_transporter-like_ATP-bd"/>
</dbReference>
<feature type="transmembrane region" description="Helical" evidence="9">
    <location>
        <begin position="149"/>
        <end position="167"/>
    </location>
</feature>
<reference evidence="12 13" key="1">
    <citation type="journal article" date="2016" name="Nat. Commun.">
        <title>Thousands of microbial genomes shed light on interconnected biogeochemical processes in an aquifer system.</title>
        <authorList>
            <person name="Anantharaman K."/>
            <person name="Brown C.T."/>
            <person name="Hug L.A."/>
            <person name="Sharon I."/>
            <person name="Castelle C.J."/>
            <person name="Probst A.J."/>
            <person name="Thomas B.C."/>
            <person name="Singh A."/>
            <person name="Wilkins M.J."/>
            <person name="Karaoz U."/>
            <person name="Brodie E.L."/>
            <person name="Williams K.H."/>
            <person name="Hubbard S.S."/>
            <person name="Banfield J.F."/>
        </authorList>
    </citation>
    <scope>NUCLEOTIDE SEQUENCE [LARGE SCALE GENOMIC DNA]</scope>
</reference>
<evidence type="ECO:0000256" key="6">
    <source>
        <dbReference type="ARBA" id="ARBA00022840"/>
    </source>
</evidence>
<dbReference type="FunFam" id="3.40.50.300:FF:000221">
    <property type="entry name" value="Multidrug ABC transporter ATP-binding protein"/>
    <property type="match status" value="1"/>
</dbReference>
<dbReference type="InterPro" id="IPR017871">
    <property type="entry name" value="ABC_transporter-like_CS"/>
</dbReference>